<dbReference type="Proteomes" id="UP000321491">
    <property type="component" value="Unassembled WGS sequence"/>
</dbReference>
<organism evidence="2 3">
    <name type="scientific">Cerasibacillus quisquiliarum</name>
    <dbReference type="NCBI Taxonomy" id="227865"/>
    <lineage>
        <taxon>Bacteria</taxon>
        <taxon>Bacillati</taxon>
        <taxon>Bacillota</taxon>
        <taxon>Bacilli</taxon>
        <taxon>Bacillales</taxon>
        <taxon>Bacillaceae</taxon>
        <taxon>Cerasibacillus</taxon>
    </lineage>
</organism>
<evidence type="ECO:0000259" key="1">
    <source>
        <dbReference type="Pfam" id="PF01764"/>
    </source>
</evidence>
<dbReference type="InterPro" id="IPR029058">
    <property type="entry name" value="AB_hydrolase_fold"/>
</dbReference>
<dbReference type="Gene3D" id="3.40.50.1820">
    <property type="entry name" value="alpha/beta hydrolase"/>
    <property type="match status" value="1"/>
</dbReference>
<name>A0A511UZ06_9BACI</name>
<dbReference type="AlphaFoldDB" id="A0A511UZ06"/>
<proteinExistence type="predicted"/>
<keyword evidence="3" id="KW-1185">Reference proteome</keyword>
<protein>
    <recommendedName>
        <fullName evidence="1">Fungal lipase-type domain-containing protein</fullName>
    </recommendedName>
</protein>
<dbReference type="GO" id="GO:0006629">
    <property type="term" value="P:lipid metabolic process"/>
    <property type="evidence" value="ECO:0007669"/>
    <property type="project" value="InterPro"/>
</dbReference>
<feature type="domain" description="Fungal lipase-type" evidence="1">
    <location>
        <begin position="49"/>
        <end position="107"/>
    </location>
</feature>
<gene>
    <name evidence="2" type="ORF">CQU01_21130</name>
</gene>
<evidence type="ECO:0000313" key="2">
    <source>
        <dbReference type="EMBL" id="GEN31875.1"/>
    </source>
</evidence>
<evidence type="ECO:0000313" key="3">
    <source>
        <dbReference type="Proteomes" id="UP000321491"/>
    </source>
</evidence>
<reference evidence="2 3" key="1">
    <citation type="submission" date="2019-07" db="EMBL/GenBank/DDBJ databases">
        <title>Whole genome shotgun sequence of Cerasibacillus quisquiliarum NBRC 102429.</title>
        <authorList>
            <person name="Hosoyama A."/>
            <person name="Uohara A."/>
            <person name="Ohji S."/>
            <person name="Ichikawa N."/>
        </authorList>
    </citation>
    <scope>NUCLEOTIDE SEQUENCE [LARGE SCALE GENOMIC DNA]</scope>
    <source>
        <strain evidence="2 3">NBRC 102429</strain>
    </source>
</reference>
<dbReference type="InterPro" id="IPR002921">
    <property type="entry name" value="Fungal_lipase-type"/>
</dbReference>
<accession>A0A511UZ06</accession>
<comment type="caution">
    <text evidence="2">The sequence shown here is derived from an EMBL/GenBank/DDBJ whole genome shotgun (WGS) entry which is preliminary data.</text>
</comment>
<dbReference type="EMBL" id="BJXW01000024">
    <property type="protein sequence ID" value="GEN31875.1"/>
    <property type="molecule type" value="Genomic_DNA"/>
</dbReference>
<dbReference type="SUPFAM" id="SSF53474">
    <property type="entry name" value="alpha/beta-Hydrolases"/>
    <property type="match status" value="1"/>
</dbReference>
<sequence length="120" mass="13380">MNEGFDQKAKDIREDIEGIIFGDSNYPIKEVPKNYNGSPAQDASLVAGNAKIKNGKYIELTKKNQFTEADPIVKKYVKKYGSENITVVGHSLGGALAEFFAVKYNLNAFYKTAINHIFRT</sequence>
<dbReference type="CDD" id="cd00741">
    <property type="entry name" value="Lipase"/>
    <property type="match status" value="1"/>
</dbReference>
<dbReference type="Pfam" id="PF01764">
    <property type="entry name" value="Lipase_3"/>
    <property type="match status" value="1"/>
</dbReference>